<dbReference type="InterPro" id="IPR013785">
    <property type="entry name" value="Aldolase_TIM"/>
</dbReference>
<accession>A0AA41Y4E9</accession>
<dbReference type="PANTHER" id="PTHR43787:SF11">
    <property type="entry name" value="UPF0026 PROTEIN SLR1464"/>
    <property type="match status" value="1"/>
</dbReference>
<comment type="cofactor">
    <cofactor evidence="1">
        <name>[4Fe-4S] cluster</name>
        <dbReference type="ChEBI" id="CHEBI:49883"/>
    </cofactor>
</comment>
<gene>
    <name evidence="8" type="ORF">N2K84_10895</name>
</gene>
<evidence type="ECO:0000256" key="2">
    <source>
        <dbReference type="ARBA" id="ARBA00022485"/>
    </source>
</evidence>
<reference evidence="8" key="1">
    <citation type="submission" date="2022-10" db="EMBL/GenBank/DDBJ databases">
        <title>Gaoshiqiia sediminis gen. nov., sp. nov., isolated from coastal sediment.</title>
        <authorList>
            <person name="Yu W.X."/>
            <person name="Mu D.S."/>
            <person name="Du J.Z."/>
            <person name="Liang Y.Q."/>
        </authorList>
    </citation>
    <scope>NUCLEOTIDE SEQUENCE</scope>
    <source>
        <strain evidence="8">A06</strain>
    </source>
</reference>
<organism evidence="8 9">
    <name type="scientific">Gaoshiqia sediminis</name>
    <dbReference type="NCBI Taxonomy" id="2986998"/>
    <lineage>
        <taxon>Bacteria</taxon>
        <taxon>Pseudomonadati</taxon>
        <taxon>Bacteroidota</taxon>
        <taxon>Bacteroidia</taxon>
        <taxon>Marinilabiliales</taxon>
        <taxon>Prolixibacteraceae</taxon>
        <taxon>Gaoshiqia</taxon>
    </lineage>
</organism>
<dbReference type="PROSITE" id="PS51918">
    <property type="entry name" value="RADICAL_SAM"/>
    <property type="match status" value="1"/>
</dbReference>
<dbReference type="GO" id="GO:0046872">
    <property type="term" value="F:metal ion binding"/>
    <property type="evidence" value="ECO:0007669"/>
    <property type="project" value="UniProtKB-KW"/>
</dbReference>
<evidence type="ECO:0000256" key="6">
    <source>
        <dbReference type="ARBA" id="ARBA00023014"/>
    </source>
</evidence>
<dbReference type="Gene3D" id="3.20.20.70">
    <property type="entry name" value="Aldolase class I"/>
    <property type="match status" value="1"/>
</dbReference>
<keyword evidence="5" id="KW-0408">Iron</keyword>
<proteinExistence type="predicted"/>
<dbReference type="SUPFAM" id="SSF102114">
    <property type="entry name" value="Radical SAM enzymes"/>
    <property type="match status" value="1"/>
</dbReference>
<dbReference type="SFLD" id="SFLDG01083">
    <property type="entry name" value="Uncharacterised_Radical_SAM_Su"/>
    <property type="match status" value="1"/>
</dbReference>
<dbReference type="GO" id="GO:0003824">
    <property type="term" value="F:catalytic activity"/>
    <property type="evidence" value="ECO:0007669"/>
    <property type="project" value="InterPro"/>
</dbReference>
<dbReference type="AlphaFoldDB" id="A0AA41Y4E9"/>
<dbReference type="Pfam" id="PF04055">
    <property type="entry name" value="Radical_SAM"/>
    <property type="match status" value="1"/>
</dbReference>
<keyword evidence="6" id="KW-0411">Iron-sulfur</keyword>
<dbReference type="GO" id="GO:0051539">
    <property type="term" value="F:4 iron, 4 sulfur cluster binding"/>
    <property type="evidence" value="ECO:0007669"/>
    <property type="project" value="UniProtKB-KW"/>
</dbReference>
<dbReference type="InterPro" id="IPR040084">
    <property type="entry name" value="GTPase_Obg"/>
</dbReference>
<evidence type="ECO:0000256" key="5">
    <source>
        <dbReference type="ARBA" id="ARBA00023004"/>
    </source>
</evidence>
<dbReference type="RefSeq" id="WP_282591841.1">
    <property type="nucleotide sequence ID" value="NZ_JAPAAF010000013.1"/>
</dbReference>
<protein>
    <submittedName>
        <fullName evidence="8">Radical SAM protein</fullName>
    </submittedName>
</protein>
<keyword evidence="4" id="KW-0479">Metal-binding</keyword>
<keyword evidence="9" id="KW-1185">Reference proteome</keyword>
<dbReference type="InterPro" id="IPR058240">
    <property type="entry name" value="rSAM_sf"/>
</dbReference>
<sequence>MIAFGPVPSRRLGLSLGINNIVSRKVCSYSCVYCQIGETQSKSALRTVFYEPGKLIENVGNHLEKLDERHQPDYLTFVANGEPTLDINLGEEIRLLKRFGIPVAVITNSSLLHLPEVRDDLREADWVSVKVDTVNELAWRKINRPPVFLKLKEVLSGIRHFANEYDGKLHTETMLVQGFNDSEKQIRETAQFISGLNPASAYLSIPTRPPAVKNVKPVSEEILTAAWQIFSESGINTELLAGFEGTDTGFTGNAFDDILNICAVHPLRQDTMQELLKKDNTDMSVIESLVFQRLIKKVKYEGMDYYLRSYHF</sequence>
<comment type="caution">
    <text evidence="8">The sequence shown here is derived from an EMBL/GenBank/DDBJ whole genome shotgun (WGS) entry which is preliminary data.</text>
</comment>
<evidence type="ECO:0000256" key="1">
    <source>
        <dbReference type="ARBA" id="ARBA00001966"/>
    </source>
</evidence>
<keyword evidence="3" id="KW-0949">S-adenosyl-L-methionine</keyword>
<evidence type="ECO:0000313" key="9">
    <source>
        <dbReference type="Proteomes" id="UP001163821"/>
    </source>
</evidence>
<name>A0AA41Y4E9_9BACT</name>
<dbReference type="EMBL" id="JAPAAF010000013">
    <property type="protein sequence ID" value="MCW0483239.1"/>
    <property type="molecule type" value="Genomic_DNA"/>
</dbReference>
<dbReference type="CDD" id="cd01335">
    <property type="entry name" value="Radical_SAM"/>
    <property type="match status" value="1"/>
</dbReference>
<dbReference type="SFLD" id="SFLDS00029">
    <property type="entry name" value="Radical_SAM"/>
    <property type="match status" value="1"/>
</dbReference>
<feature type="domain" description="Radical SAM core" evidence="7">
    <location>
        <begin position="8"/>
        <end position="244"/>
    </location>
</feature>
<dbReference type="Proteomes" id="UP001163821">
    <property type="component" value="Unassembled WGS sequence"/>
</dbReference>
<evidence type="ECO:0000259" key="7">
    <source>
        <dbReference type="PROSITE" id="PS51918"/>
    </source>
</evidence>
<evidence type="ECO:0000313" key="8">
    <source>
        <dbReference type="EMBL" id="MCW0483239.1"/>
    </source>
</evidence>
<dbReference type="InterPro" id="IPR007197">
    <property type="entry name" value="rSAM"/>
</dbReference>
<keyword evidence="2" id="KW-0004">4Fe-4S</keyword>
<evidence type="ECO:0000256" key="3">
    <source>
        <dbReference type="ARBA" id="ARBA00022691"/>
    </source>
</evidence>
<evidence type="ECO:0000256" key="4">
    <source>
        <dbReference type="ARBA" id="ARBA00022723"/>
    </source>
</evidence>
<dbReference type="PANTHER" id="PTHR43787">
    <property type="entry name" value="FEMO COFACTOR BIOSYNTHESIS PROTEIN NIFB-RELATED"/>
    <property type="match status" value="1"/>
</dbReference>